<keyword evidence="2" id="KW-1185">Reference proteome</keyword>
<dbReference type="STRING" id="847.BRW83_1613"/>
<dbReference type="Gene3D" id="2.130.10.30">
    <property type="entry name" value="Regulator of chromosome condensation 1/beta-lactamase-inhibitor protein II"/>
    <property type="match status" value="2"/>
</dbReference>
<dbReference type="InterPro" id="IPR000408">
    <property type="entry name" value="Reg_chr_condens"/>
</dbReference>
<dbReference type="Proteomes" id="UP000005089">
    <property type="component" value="Unassembled WGS sequence"/>
</dbReference>
<reference evidence="1 2" key="1">
    <citation type="submission" date="2009-02" db="EMBL/GenBank/DDBJ databases">
        <title>The Genome Sequence of Oxalobacter formigenes OXCC13.</title>
        <authorList>
            <consortium name="The Broad Institute Genome Sequencing Platform"/>
            <person name="Ward D."/>
            <person name="Young S.K."/>
            <person name="Kodira C.D."/>
            <person name="Zeng Q."/>
            <person name="Koehrsen M."/>
            <person name="Alvarado L."/>
            <person name="Berlin A."/>
            <person name="Borenstein D."/>
            <person name="Chen Z."/>
            <person name="Engels R."/>
            <person name="Freedman E."/>
            <person name="Gellesch M."/>
            <person name="Goldberg J."/>
            <person name="Griggs A."/>
            <person name="Gujja S."/>
            <person name="Heiman D."/>
            <person name="Hepburn T."/>
            <person name="Howarth C."/>
            <person name="Jen D."/>
            <person name="Larson L."/>
            <person name="Lewis B."/>
            <person name="Mehta T."/>
            <person name="Park D."/>
            <person name="Pearson M."/>
            <person name="Roberts A."/>
            <person name="Saif S."/>
            <person name="Shea T."/>
            <person name="Shenoy N."/>
            <person name="Sisk P."/>
            <person name="Stolte C."/>
            <person name="Sykes S."/>
            <person name="Walk T."/>
            <person name="White J."/>
            <person name="Yandava C."/>
            <person name="Allison M.J."/>
            <person name="Lander E."/>
            <person name="Nusbaum C."/>
            <person name="Galagan J."/>
            <person name="Birren B."/>
        </authorList>
    </citation>
    <scope>NUCLEOTIDE SEQUENCE [LARGE SCALE GENOMIC DNA]</scope>
    <source>
        <strain evidence="1 2">OXCC13</strain>
    </source>
</reference>
<dbReference type="Pfam" id="PF13540">
    <property type="entry name" value="RCC1_2"/>
    <property type="match status" value="2"/>
</dbReference>
<protein>
    <recommendedName>
        <fullName evidence="3">Regulator of chromosome condensation (RCC1)</fullName>
    </recommendedName>
</protein>
<dbReference type="eggNOG" id="COG5184">
    <property type="taxonomic scope" value="Bacteria"/>
</dbReference>
<dbReference type="PANTHER" id="PTHR45982:SF1">
    <property type="entry name" value="REGULATOR OF CHROMOSOME CONDENSATION"/>
    <property type="match status" value="1"/>
</dbReference>
<gene>
    <name evidence="1" type="ORF">OFBG_00621</name>
</gene>
<dbReference type="PANTHER" id="PTHR45982">
    <property type="entry name" value="REGULATOR OF CHROMOSOME CONDENSATION"/>
    <property type="match status" value="1"/>
</dbReference>
<dbReference type="SUPFAM" id="SSF50985">
    <property type="entry name" value="RCC1/BLIP-II"/>
    <property type="match status" value="1"/>
</dbReference>
<dbReference type="AlphaFoldDB" id="C3X8R7"/>
<dbReference type="PROSITE" id="PS50012">
    <property type="entry name" value="RCC1_3"/>
    <property type="match status" value="1"/>
</dbReference>
<proteinExistence type="predicted"/>
<organism evidence="1 2">
    <name type="scientific">Oxalobacter formigenes OXCC13</name>
    <dbReference type="NCBI Taxonomy" id="556269"/>
    <lineage>
        <taxon>Bacteria</taxon>
        <taxon>Pseudomonadati</taxon>
        <taxon>Pseudomonadota</taxon>
        <taxon>Betaproteobacteria</taxon>
        <taxon>Burkholderiales</taxon>
        <taxon>Oxalobacteraceae</taxon>
        <taxon>Oxalobacter</taxon>
    </lineage>
</organism>
<dbReference type="HOGENOM" id="CLU_005210_8_1_4"/>
<sequence length="397" mass="43712">MTVFLTYRNKGAAMSPHRTSLISFLLIAFLLIAGKPAYANEPVGKRLSAGATQSLYVDPEGQLWAWGNVTNGKKKSVKPVKIMDNAKSVSASTGVSYSYAVKKDGTAWAWGDNTFGQIMPNTNSSTAYISRPVKVMDNVRIIESGNATVFAIKNDNTLWGWGAPGRRRGDIIHANSSVPSKVLDNVAMASTSISHTIAVDEDNVFWGWGDNRCPSYPEKRHLPLKVNLDALGGRKITSISNTMGQTFAVTSDGLLWQWGADRRTHRTCLTDNMIRPVHMQGIDHVKAIAPGKDYLLILKKDGTVWSWNWAKSPLRHIPKYRQIPLTGIIEIAAGDHHFLALKKDGTVWAAGANQYGQLGNGSTKYSDVPVKVELPQQMIWHQTAMDLFAEYASVMID</sequence>
<evidence type="ECO:0008006" key="3">
    <source>
        <dbReference type="Google" id="ProtNLM"/>
    </source>
</evidence>
<accession>C3X8R7</accession>
<dbReference type="InterPro" id="IPR051553">
    <property type="entry name" value="Ran_GTPase-activating"/>
</dbReference>
<dbReference type="InterPro" id="IPR009091">
    <property type="entry name" value="RCC1/BLIP-II"/>
</dbReference>
<dbReference type="EMBL" id="GG658170">
    <property type="protein sequence ID" value="EEO29593.1"/>
    <property type="molecule type" value="Genomic_DNA"/>
</dbReference>
<evidence type="ECO:0000313" key="2">
    <source>
        <dbReference type="Proteomes" id="UP000005089"/>
    </source>
</evidence>
<evidence type="ECO:0000313" key="1">
    <source>
        <dbReference type="EMBL" id="EEO29593.1"/>
    </source>
</evidence>
<name>C3X8R7_OXAFO</name>